<evidence type="ECO:0000313" key="2">
    <source>
        <dbReference type="Proteomes" id="UP000199025"/>
    </source>
</evidence>
<dbReference type="Proteomes" id="UP000199025">
    <property type="component" value="Unassembled WGS sequence"/>
</dbReference>
<organism evidence="1 2">
    <name type="scientific">Amycolatopsis sacchari</name>
    <dbReference type="NCBI Taxonomy" id="115433"/>
    <lineage>
        <taxon>Bacteria</taxon>
        <taxon>Bacillati</taxon>
        <taxon>Actinomycetota</taxon>
        <taxon>Actinomycetes</taxon>
        <taxon>Pseudonocardiales</taxon>
        <taxon>Pseudonocardiaceae</taxon>
        <taxon>Amycolatopsis</taxon>
    </lineage>
</organism>
<dbReference type="AlphaFoldDB" id="A0A1I3ULZ1"/>
<accession>A0A1I3ULZ1</accession>
<protein>
    <submittedName>
        <fullName evidence="1">Uncharacterized protein</fullName>
    </submittedName>
</protein>
<gene>
    <name evidence="1" type="ORF">SAMN05421835_109121</name>
</gene>
<dbReference type="EMBL" id="FORP01000009">
    <property type="protein sequence ID" value="SFJ83729.1"/>
    <property type="molecule type" value="Genomic_DNA"/>
</dbReference>
<evidence type="ECO:0000313" key="1">
    <source>
        <dbReference type="EMBL" id="SFJ83729.1"/>
    </source>
</evidence>
<reference evidence="1 2" key="1">
    <citation type="submission" date="2016-10" db="EMBL/GenBank/DDBJ databases">
        <authorList>
            <person name="de Groot N.N."/>
        </authorList>
    </citation>
    <scope>NUCLEOTIDE SEQUENCE [LARGE SCALE GENOMIC DNA]</scope>
    <source>
        <strain evidence="1 2">DSM 44468</strain>
    </source>
</reference>
<proteinExistence type="predicted"/>
<name>A0A1I3ULZ1_9PSEU</name>
<sequence>MEHSPGAIVNVHQTNPFGVTLDWELRNEFEEAISNEEISPEARTARYRRRITVREIMLDATLRLLHTAGFITMKDHEEGDYYHYRVIAAPGDYPS</sequence>
<keyword evidence="2" id="KW-1185">Reference proteome</keyword>
<dbReference type="STRING" id="115433.SAMN05421835_109121"/>